<evidence type="ECO:0008006" key="4">
    <source>
        <dbReference type="Google" id="ProtNLM"/>
    </source>
</evidence>
<reference evidence="2" key="1">
    <citation type="journal article" date="2023" name="Mol. Phylogenet. Evol.">
        <title>Genome-scale phylogeny and comparative genomics of the fungal order Sordariales.</title>
        <authorList>
            <person name="Hensen N."/>
            <person name="Bonometti L."/>
            <person name="Westerberg I."/>
            <person name="Brannstrom I.O."/>
            <person name="Guillou S."/>
            <person name="Cros-Aarteil S."/>
            <person name="Calhoun S."/>
            <person name="Haridas S."/>
            <person name="Kuo A."/>
            <person name="Mondo S."/>
            <person name="Pangilinan J."/>
            <person name="Riley R."/>
            <person name="LaButti K."/>
            <person name="Andreopoulos B."/>
            <person name="Lipzen A."/>
            <person name="Chen C."/>
            <person name="Yan M."/>
            <person name="Daum C."/>
            <person name="Ng V."/>
            <person name="Clum A."/>
            <person name="Steindorff A."/>
            <person name="Ohm R.A."/>
            <person name="Martin F."/>
            <person name="Silar P."/>
            <person name="Natvig D.O."/>
            <person name="Lalanne C."/>
            <person name="Gautier V."/>
            <person name="Ament-Velasquez S.L."/>
            <person name="Kruys A."/>
            <person name="Hutchinson M.I."/>
            <person name="Powell A.J."/>
            <person name="Barry K."/>
            <person name="Miller A.N."/>
            <person name="Grigoriev I.V."/>
            <person name="Debuchy R."/>
            <person name="Gladieux P."/>
            <person name="Hiltunen Thoren M."/>
            <person name="Johannesson H."/>
        </authorList>
    </citation>
    <scope>NUCLEOTIDE SEQUENCE</scope>
    <source>
        <strain evidence="2">CBS 958.72</strain>
    </source>
</reference>
<feature type="compositionally biased region" description="Low complexity" evidence="1">
    <location>
        <begin position="151"/>
        <end position="168"/>
    </location>
</feature>
<dbReference type="Gene3D" id="3.40.50.150">
    <property type="entry name" value="Vaccinia Virus protein VP39"/>
    <property type="match status" value="1"/>
</dbReference>
<feature type="region of interest" description="Disordered" evidence="1">
    <location>
        <begin position="438"/>
        <end position="589"/>
    </location>
</feature>
<feature type="region of interest" description="Disordered" evidence="1">
    <location>
        <begin position="1150"/>
        <end position="1219"/>
    </location>
</feature>
<dbReference type="SUPFAM" id="SSF53335">
    <property type="entry name" value="S-adenosyl-L-methionine-dependent methyltransferases"/>
    <property type="match status" value="1"/>
</dbReference>
<feature type="region of interest" description="Disordered" evidence="1">
    <location>
        <begin position="834"/>
        <end position="874"/>
    </location>
</feature>
<name>A0AAE0N1J9_9PEZI</name>
<reference evidence="2" key="2">
    <citation type="submission" date="2023-06" db="EMBL/GenBank/DDBJ databases">
        <authorList>
            <consortium name="Lawrence Berkeley National Laboratory"/>
            <person name="Haridas S."/>
            <person name="Hensen N."/>
            <person name="Bonometti L."/>
            <person name="Westerberg I."/>
            <person name="Brannstrom I.O."/>
            <person name="Guillou S."/>
            <person name="Cros-Aarteil S."/>
            <person name="Calhoun S."/>
            <person name="Kuo A."/>
            <person name="Mondo S."/>
            <person name="Pangilinan J."/>
            <person name="Riley R."/>
            <person name="Labutti K."/>
            <person name="Andreopoulos B."/>
            <person name="Lipzen A."/>
            <person name="Chen C."/>
            <person name="Yanf M."/>
            <person name="Daum C."/>
            <person name="Ng V."/>
            <person name="Clum A."/>
            <person name="Steindorff A."/>
            <person name="Ohm R."/>
            <person name="Martin F."/>
            <person name="Silar P."/>
            <person name="Natvig D."/>
            <person name="Lalanne C."/>
            <person name="Gautier V."/>
            <person name="Ament-Velasquez S.L."/>
            <person name="Kruys A."/>
            <person name="Hutchinson M.I."/>
            <person name="Powell A.J."/>
            <person name="Barry K."/>
            <person name="Miller A.N."/>
            <person name="Grigoriev I.V."/>
            <person name="Debuchy R."/>
            <person name="Gladieux P."/>
            <person name="Thoren M.H."/>
            <person name="Johannesson H."/>
        </authorList>
    </citation>
    <scope>NUCLEOTIDE SEQUENCE</scope>
    <source>
        <strain evidence="2">CBS 958.72</strain>
    </source>
</reference>
<evidence type="ECO:0000313" key="3">
    <source>
        <dbReference type="Proteomes" id="UP001287356"/>
    </source>
</evidence>
<feature type="compositionally biased region" description="Basic and acidic residues" evidence="1">
    <location>
        <begin position="1"/>
        <end position="10"/>
    </location>
</feature>
<feature type="region of interest" description="Disordered" evidence="1">
    <location>
        <begin position="1439"/>
        <end position="1465"/>
    </location>
</feature>
<keyword evidence="3" id="KW-1185">Reference proteome</keyword>
<feature type="region of interest" description="Disordered" evidence="1">
    <location>
        <begin position="225"/>
        <end position="426"/>
    </location>
</feature>
<feature type="compositionally biased region" description="Polar residues" evidence="1">
    <location>
        <begin position="983"/>
        <end position="999"/>
    </location>
</feature>
<feature type="compositionally biased region" description="Low complexity" evidence="1">
    <location>
        <begin position="316"/>
        <end position="325"/>
    </location>
</feature>
<feature type="compositionally biased region" description="Low complexity" evidence="1">
    <location>
        <begin position="635"/>
        <end position="645"/>
    </location>
</feature>
<feature type="compositionally biased region" description="Polar residues" evidence="1">
    <location>
        <begin position="137"/>
        <end position="148"/>
    </location>
</feature>
<feature type="compositionally biased region" description="Low complexity" evidence="1">
    <location>
        <begin position="1204"/>
        <end position="1215"/>
    </location>
</feature>
<feature type="region of interest" description="Disordered" evidence="1">
    <location>
        <begin position="613"/>
        <end position="681"/>
    </location>
</feature>
<accession>A0AAE0N1J9</accession>
<gene>
    <name evidence="2" type="ORF">B0T24DRAFT_535595</name>
</gene>
<feature type="compositionally biased region" description="Polar residues" evidence="1">
    <location>
        <begin position="459"/>
        <end position="468"/>
    </location>
</feature>
<dbReference type="EMBL" id="JAULSN010000008">
    <property type="protein sequence ID" value="KAK3366074.1"/>
    <property type="molecule type" value="Genomic_DNA"/>
</dbReference>
<dbReference type="Proteomes" id="UP001287356">
    <property type="component" value="Unassembled WGS sequence"/>
</dbReference>
<feature type="compositionally biased region" description="Polar residues" evidence="1">
    <location>
        <begin position="613"/>
        <end position="630"/>
    </location>
</feature>
<sequence>MAFHRSRPEDSGQFLGAVAGFGDSGTAYLGPSKNDFPPSLTLRTRRTAEASRQPSRTIPQPKMSSRLPQSPPHRSPPSQIQPGRPLFDRQIPSRASTDTGSFDMPVVNTPEASVSPSNKLPAASSSKRRNVLRRKQSGLSKETANTRNDSQDGSSGASHSSSSNARSQTPLDIPASPRFDRYLTRSPMEIRGAHRVEVGKTTGNAVTIYPELDRYRDVTPVAQIESPSPEVPYPISTYDLPPPTPFRDTTPTSMSSQSPGLVAPLRIPAPPPARSRQVDPAFARPPITRRRTGSISNEVGSLSAADPHGLAAVRESLTSSSSNSTVRDGDKKDQKKKKKRLSPLPPSPPPRKSSHKFKESRDEDESPSKAAREPAQPLMTSPPAVKATSYARPRQVPASQPVASLKAAPPRRPSRDGTPDLQSQFGLPIPIIHSNLSSTSLSERRQSGLVAPGALGTASRPTLSSSLPERNALVPRRPVGREPTPAPKSATSEEVIGSSKIESRVASRTPSPNVSTFKSRFPIFGRRTKAATEDAQQEKKDKSSRKGPAAGTGHEGYGRLGAARRRSSGARAIPGTMSSQESLSSSQPHDSFLLERMAPVVIAGGEIIENRNASSDLSRTESNQSITQRRPSIESRTSSQVSLSSREGLRHTLWPSPFPRNATQTPSLGTRRPSDSSDSEALAMKSTLAFRRSMQRLKSGEQDTPRLPKPIVTRPQVISPSMTSLDTSIMSDDSIFDPSAEAPRINREPETSSALPLPKKLTKRARSPRKWNFFGRSQSQPAVETKKRDATKTVAAAVTVVQSRPTAFYTMMDSSEQEDADTPDLEQVCREAAGLESPLTSPTKHAEQRRPSLRHVPAPRQMVSSDGTQAQSFIPPKRAYTSPLKSSAPLTSQVQATTAPAALSVQQPAEQPAALRLPSGRPSRLPQVGRIPKVVSARAEQISPKSFSRPFHRLSVQTPPPRVDVPDTDFVAKGPSPPKPSTPDLTQDESTTSGTTFSASVYGPSKELPLDPSRPGQEFLSFSPRKNSQCTVTTTSSSSGGLLTFASATAVVPEPNAPLAEDEIWDEYNDLLGDETLRAPHSQRSSAGKAFHLEGYGSGHGKLIEPPLESPTLSPPPLQSMVQMLRAGMEPPTSSIYSADMAEEVKRAFDLDPTPASPINELRFKNSRDDPTSNSESRWQVELEFPAAEQYRNSSEDQIRRSDASASSQGSEDSSPLSQVNLRVGSMTVSKWLTFGHVLFSPVRDELVAVVGSLRRPSILVVDGLGNDDWSFYAAETYPAATFFNLSPRAPLPADHRSSSAFPLSPPNHHQVEYLSHMDRFPFGPQSFTAVVFRFPAAAPEVQYRNIISEARRVLKPGGFIELSVLDVDLNNMGNRGRRAVRRLKERIHARAPDTNISSTSDLILRQLGRKAFTDVKTCRVGVPVASAIARSSGSEAANNKKRVSIEAGRVREKSKTRRDNRSLPEMISDESPVADENITKMVAKVGRWWYSRCYESAAVATAAPGSRSGANMWSDKALLTECEEWGTSFKLMVCHARVPDGRARVASI</sequence>
<feature type="compositionally biased region" description="Basic and acidic residues" evidence="1">
    <location>
        <begin position="1194"/>
        <end position="1203"/>
    </location>
</feature>
<feature type="compositionally biased region" description="Basic and acidic residues" evidence="1">
    <location>
        <begin position="1162"/>
        <end position="1171"/>
    </location>
</feature>
<comment type="caution">
    <text evidence="2">The sequence shown here is derived from an EMBL/GenBank/DDBJ whole genome shotgun (WGS) entry which is preliminary data.</text>
</comment>
<feature type="compositionally biased region" description="Basic and acidic residues" evidence="1">
    <location>
        <begin position="1449"/>
        <end position="1463"/>
    </location>
</feature>
<feature type="compositionally biased region" description="Basic and acidic residues" evidence="1">
    <location>
        <begin position="530"/>
        <end position="541"/>
    </location>
</feature>
<protein>
    <recommendedName>
        <fullName evidence="4">Methyltransferase type 11 domain-containing protein</fullName>
    </recommendedName>
</protein>
<proteinExistence type="predicted"/>
<organism evidence="2 3">
    <name type="scientific">Lasiosphaeria ovina</name>
    <dbReference type="NCBI Taxonomy" id="92902"/>
    <lineage>
        <taxon>Eukaryota</taxon>
        <taxon>Fungi</taxon>
        <taxon>Dikarya</taxon>
        <taxon>Ascomycota</taxon>
        <taxon>Pezizomycotina</taxon>
        <taxon>Sordariomycetes</taxon>
        <taxon>Sordariomycetidae</taxon>
        <taxon>Sordariales</taxon>
        <taxon>Lasiosphaeriaceae</taxon>
        <taxon>Lasiosphaeria</taxon>
    </lineage>
</organism>
<feature type="compositionally biased region" description="Low complexity" evidence="1">
    <location>
        <begin position="578"/>
        <end position="587"/>
    </location>
</feature>
<feature type="compositionally biased region" description="Polar residues" evidence="1">
    <location>
        <begin position="506"/>
        <end position="518"/>
    </location>
</feature>
<feature type="compositionally biased region" description="Polar residues" evidence="1">
    <location>
        <begin position="862"/>
        <end position="872"/>
    </location>
</feature>
<evidence type="ECO:0000256" key="1">
    <source>
        <dbReference type="SAM" id="MobiDB-lite"/>
    </source>
</evidence>
<feature type="region of interest" description="Disordered" evidence="1">
    <location>
        <begin position="939"/>
        <end position="1014"/>
    </location>
</feature>
<evidence type="ECO:0000313" key="2">
    <source>
        <dbReference type="EMBL" id="KAK3366074.1"/>
    </source>
</evidence>
<dbReference type="InterPro" id="IPR029063">
    <property type="entry name" value="SAM-dependent_MTases_sf"/>
</dbReference>
<feature type="compositionally biased region" description="Basic and acidic residues" evidence="1">
    <location>
        <begin position="356"/>
        <end position="372"/>
    </location>
</feature>
<feature type="region of interest" description="Disordered" evidence="1">
    <location>
        <begin position="1"/>
        <end position="179"/>
    </location>
</feature>
<feature type="region of interest" description="Disordered" evidence="1">
    <location>
        <begin position="901"/>
        <end position="927"/>
    </location>
</feature>
<feature type="compositionally biased region" description="Basic residues" evidence="1">
    <location>
        <begin position="126"/>
        <end position="136"/>
    </location>
</feature>